<evidence type="ECO:0000313" key="8">
    <source>
        <dbReference type="Proteomes" id="UP001488838"/>
    </source>
</evidence>
<comment type="caution">
    <text evidence="7">The sequence shown here is derived from an EMBL/GenBank/DDBJ whole genome shotgun (WGS) entry which is preliminary data.</text>
</comment>
<organism evidence="7 8">
    <name type="scientific">Myodes glareolus</name>
    <name type="common">Bank vole</name>
    <name type="synonym">Clethrionomys glareolus</name>
    <dbReference type="NCBI Taxonomy" id="447135"/>
    <lineage>
        <taxon>Eukaryota</taxon>
        <taxon>Metazoa</taxon>
        <taxon>Chordata</taxon>
        <taxon>Craniata</taxon>
        <taxon>Vertebrata</taxon>
        <taxon>Euteleostomi</taxon>
        <taxon>Mammalia</taxon>
        <taxon>Eutheria</taxon>
        <taxon>Euarchontoglires</taxon>
        <taxon>Glires</taxon>
        <taxon>Rodentia</taxon>
        <taxon>Myomorpha</taxon>
        <taxon>Muroidea</taxon>
        <taxon>Cricetidae</taxon>
        <taxon>Arvicolinae</taxon>
        <taxon>Myodes</taxon>
    </lineage>
</organism>
<dbReference type="GO" id="GO:0005576">
    <property type="term" value="C:extracellular region"/>
    <property type="evidence" value="ECO:0007669"/>
    <property type="project" value="UniProtKB-ARBA"/>
</dbReference>
<keyword evidence="4" id="KW-1280">Immunoglobulin</keyword>
<name>A0AAW0HCK7_MYOGA</name>
<dbReference type="GO" id="GO:0005886">
    <property type="term" value="C:plasma membrane"/>
    <property type="evidence" value="ECO:0007669"/>
    <property type="project" value="UniProtKB-ARBA"/>
</dbReference>
<evidence type="ECO:0000256" key="1">
    <source>
        <dbReference type="ARBA" id="ARBA00022859"/>
    </source>
</evidence>
<evidence type="ECO:0000256" key="2">
    <source>
        <dbReference type="ARBA" id="ARBA00023130"/>
    </source>
</evidence>
<sequence>MPGKDYDCSFQFRAVQSGSDYLQLYNFPDCLEDTLGADCSSSKCSSSASSKQTSKMIFGVRMYEDIMARNGTEASKVMITFRSSSSGILDIFYWYQQKPGVSPKLLVHGHILSWSQLRIGNSTDMTTPTQLLGFLLLLLTGARCDIQMTQSPSTLSASLGESVTITCLASQDIYGRLAWYQQKPRECPKLLIYGTNSLADGVPPRFSGSRSGSQYSFKIGSLQSEDAATYYCHQGDNTPPTMIDNQYNMGYPYRCGIESWVESGGESNCEALQGKGLISGHRASSIQPRGSREDRSGVQPCKPEEGQSDPGERGRTAVPTSAWAPAPASTIASSCQRRSGWAGEKWGRLAYATESWWADLESRHKRVAQCGAAGANCDSGSPLLQRCPCYGPSISALLGCGPPTAGAPPSPPDCLLDLWPSFPKLPKTSAAACPTVPGSTTGNRKGTVKSGMAAGEGKHRATETKRIIIKVEPEDNPTDEMKDFNIIKVADKVCNESTDND</sequence>
<keyword evidence="3" id="KW-1015">Disulfide bond</keyword>
<dbReference type="SMART" id="SM00409">
    <property type="entry name" value="IG"/>
    <property type="match status" value="1"/>
</dbReference>
<dbReference type="Pfam" id="PF07686">
    <property type="entry name" value="V-set"/>
    <property type="match status" value="1"/>
</dbReference>
<feature type="region of interest" description="Disordered" evidence="5">
    <location>
        <begin position="430"/>
        <end position="461"/>
    </location>
</feature>
<dbReference type="PROSITE" id="PS50835">
    <property type="entry name" value="IG_LIKE"/>
    <property type="match status" value="1"/>
</dbReference>
<feature type="region of interest" description="Disordered" evidence="5">
    <location>
        <begin position="279"/>
        <end position="323"/>
    </location>
</feature>
<dbReference type="InterPro" id="IPR003599">
    <property type="entry name" value="Ig_sub"/>
</dbReference>
<evidence type="ECO:0000313" key="7">
    <source>
        <dbReference type="EMBL" id="KAK7799200.1"/>
    </source>
</evidence>
<feature type="domain" description="Ig-like" evidence="6">
    <location>
        <begin position="146"/>
        <end position="232"/>
    </location>
</feature>
<protein>
    <recommendedName>
        <fullName evidence="6">Ig-like domain-containing protein</fullName>
    </recommendedName>
</protein>
<dbReference type="Gene3D" id="2.60.40.10">
    <property type="entry name" value="Immunoglobulins"/>
    <property type="match status" value="1"/>
</dbReference>
<feature type="compositionally biased region" description="Basic and acidic residues" evidence="5">
    <location>
        <begin position="290"/>
        <end position="315"/>
    </location>
</feature>
<proteinExistence type="predicted"/>
<dbReference type="InterPro" id="IPR013783">
    <property type="entry name" value="Ig-like_fold"/>
</dbReference>
<dbReference type="Proteomes" id="UP001488838">
    <property type="component" value="Unassembled WGS sequence"/>
</dbReference>
<dbReference type="InterPro" id="IPR007110">
    <property type="entry name" value="Ig-like_dom"/>
</dbReference>
<reference evidence="7 8" key="1">
    <citation type="journal article" date="2023" name="bioRxiv">
        <title>Conserved and derived expression patterns and positive selection on dental genes reveal complex evolutionary context of ever-growing rodent molars.</title>
        <authorList>
            <person name="Calamari Z.T."/>
            <person name="Song A."/>
            <person name="Cohen E."/>
            <person name="Akter M."/>
            <person name="Roy R.D."/>
            <person name="Hallikas O."/>
            <person name="Christensen M.M."/>
            <person name="Li P."/>
            <person name="Marangoni P."/>
            <person name="Jernvall J."/>
            <person name="Klein O.D."/>
        </authorList>
    </citation>
    <scope>NUCLEOTIDE SEQUENCE [LARGE SCALE GENOMIC DNA]</scope>
    <source>
        <strain evidence="7">V071</strain>
    </source>
</reference>
<dbReference type="InterPro" id="IPR013106">
    <property type="entry name" value="Ig_V-set"/>
</dbReference>
<dbReference type="AlphaFoldDB" id="A0AAW0HCK7"/>
<dbReference type="GO" id="GO:0002250">
    <property type="term" value="P:adaptive immune response"/>
    <property type="evidence" value="ECO:0007669"/>
    <property type="project" value="UniProtKB-KW"/>
</dbReference>
<evidence type="ECO:0000256" key="5">
    <source>
        <dbReference type="SAM" id="MobiDB-lite"/>
    </source>
</evidence>
<dbReference type="GO" id="GO:0019814">
    <property type="term" value="C:immunoglobulin complex"/>
    <property type="evidence" value="ECO:0007669"/>
    <property type="project" value="UniProtKB-KW"/>
</dbReference>
<evidence type="ECO:0000256" key="4">
    <source>
        <dbReference type="ARBA" id="ARBA00043265"/>
    </source>
</evidence>
<keyword evidence="1" id="KW-0391">Immunity</keyword>
<keyword evidence="2" id="KW-1064">Adaptive immunity</keyword>
<dbReference type="InterPro" id="IPR036179">
    <property type="entry name" value="Ig-like_dom_sf"/>
</dbReference>
<gene>
    <name evidence="7" type="ORF">U0070_000758</name>
</gene>
<dbReference type="SMART" id="SM00406">
    <property type="entry name" value="IGv"/>
    <property type="match status" value="1"/>
</dbReference>
<dbReference type="FunFam" id="2.60.40.10:FF:000212">
    <property type="entry name" value="Immunoglobulin kappa chain variable 12-38"/>
    <property type="match status" value="1"/>
</dbReference>
<evidence type="ECO:0000256" key="3">
    <source>
        <dbReference type="ARBA" id="ARBA00023157"/>
    </source>
</evidence>
<dbReference type="SUPFAM" id="SSF48726">
    <property type="entry name" value="Immunoglobulin"/>
    <property type="match status" value="2"/>
</dbReference>
<dbReference type="InterPro" id="IPR050150">
    <property type="entry name" value="IgV_Light_Chain"/>
</dbReference>
<feature type="non-terminal residue" evidence="7">
    <location>
        <position position="501"/>
    </location>
</feature>
<accession>A0AAW0HCK7</accession>
<keyword evidence="8" id="KW-1185">Reference proteome</keyword>
<dbReference type="PANTHER" id="PTHR23267">
    <property type="entry name" value="IMMUNOGLOBULIN LIGHT CHAIN"/>
    <property type="match status" value="1"/>
</dbReference>
<evidence type="ECO:0000259" key="6">
    <source>
        <dbReference type="PROSITE" id="PS50835"/>
    </source>
</evidence>
<dbReference type="EMBL" id="JBBHLL010000632">
    <property type="protein sequence ID" value="KAK7799200.1"/>
    <property type="molecule type" value="Genomic_DNA"/>
</dbReference>